<dbReference type="GeneID" id="71990334"/>
<dbReference type="OrthoDB" id="3639579at2759"/>
<evidence type="ECO:0000313" key="1">
    <source>
        <dbReference type="EMBL" id="UJO19892.1"/>
    </source>
</evidence>
<dbReference type="PANTHER" id="PTHR42085">
    <property type="entry name" value="F-BOX DOMAIN-CONTAINING PROTEIN"/>
    <property type="match status" value="1"/>
</dbReference>
<sequence>MPCGMHRRPANVPAKPLDYYDRPRKSAQRYRRVLKQGEKRGDCSCDYHDYPQLRFESEHAEETFKDKPFRFAGLPTAIRKQILGEAVLFDGVIEFCPEPFQWSGYGRQKGCEEEFREACSHQYDTVKPKVYTSWALMRTCKQFKEDITEDFYSSNEFRFSNVTGWVTLDILLQKIGSEKAAMIRKLSVSHPGLNVLPESLSTLGTYAGAQIYISMIGDIRSEPGFDTYSDKRWFESGKAILDPVLVLEKIGKLRELRWIIPAFSRHGVVPYMESPVDQNKFENLTMTWAGVHTKQEYTFDTYNDPRVLMYSAQHKAKEFAEAHTEKTNKICKYEDHWLDENGEWVDSVVGESQWVNEGIYDGIEALFAEE</sequence>
<reference evidence="1" key="1">
    <citation type="submission" date="2021-12" db="EMBL/GenBank/DDBJ databases">
        <authorList>
            <person name="Zaccaron A."/>
            <person name="Stergiopoulos I."/>
        </authorList>
    </citation>
    <scope>NUCLEOTIDE SEQUENCE</scope>
    <source>
        <strain evidence="1">Race5_Kim</strain>
    </source>
</reference>
<dbReference type="RefSeq" id="XP_047764258.1">
    <property type="nucleotide sequence ID" value="XM_047909604.1"/>
</dbReference>
<accession>A0A9Q8PCJ0</accession>
<proteinExistence type="predicted"/>
<dbReference type="AlphaFoldDB" id="A0A9Q8PCJ0"/>
<keyword evidence="2" id="KW-1185">Reference proteome</keyword>
<dbReference type="InterPro" id="IPR038883">
    <property type="entry name" value="AN11006-like"/>
</dbReference>
<dbReference type="KEGG" id="ffu:CLAFUR5_10456"/>
<gene>
    <name evidence="1" type="ORF">CLAFUR5_10456</name>
</gene>
<organism evidence="1 2">
    <name type="scientific">Passalora fulva</name>
    <name type="common">Tomato leaf mold</name>
    <name type="synonym">Cladosporium fulvum</name>
    <dbReference type="NCBI Taxonomy" id="5499"/>
    <lineage>
        <taxon>Eukaryota</taxon>
        <taxon>Fungi</taxon>
        <taxon>Dikarya</taxon>
        <taxon>Ascomycota</taxon>
        <taxon>Pezizomycotina</taxon>
        <taxon>Dothideomycetes</taxon>
        <taxon>Dothideomycetidae</taxon>
        <taxon>Mycosphaerellales</taxon>
        <taxon>Mycosphaerellaceae</taxon>
        <taxon>Fulvia</taxon>
    </lineage>
</organism>
<name>A0A9Q8PCJ0_PASFU</name>
<dbReference type="EMBL" id="CP090169">
    <property type="protein sequence ID" value="UJO19892.1"/>
    <property type="molecule type" value="Genomic_DNA"/>
</dbReference>
<protein>
    <submittedName>
        <fullName evidence="1">Uncharacterized protein</fullName>
    </submittedName>
</protein>
<reference evidence="1" key="2">
    <citation type="journal article" date="2022" name="Microb. Genom.">
        <title>A chromosome-scale genome assembly of the tomato pathogen Cladosporium fulvum reveals a compartmentalized genome architecture and the presence of a dispensable chromosome.</title>
        <authorList>
            <person name="Zaccaron A.Z."/>
            <person name="Chen L.H."/>
            <person name="Samaras A."/>
            <person name="Stergiopoulos I."/>
        </authorList>
    </citation>
    <scope>NUCLEOTIDE SEQUENCE</scope>
    <source>
        <strain evidence="1">Race5_Kim</strain>
    </source>
</reference>
<dbReference type="PANTHER" id="PTHR42085:SF2">
    <property type="entry name" value="F-BOX DOMAIN-CONTAINING PROTEIN"/>
    <property type="match status" value="1"/>
</dbReference>
<dbReference type="Proteomes" id="UP000756132">
    <property type="component" value="Chromosome 7"/>
</dbReference>
<evidence type="ECO:0000313" key="2">
    <source>
        <dbReference type="Proteomes" id="UP000756132"/>
    </source>
</evidence>